<dbReference type="SUPFAM" id="SSF52540">
    <property type="entry name" value="P-loop containing nucleoside triphosphate hydrolases"/>
    <property type="match status" value="1"/>
</dbReference>
<dbReference type="PANTHER" id="PTHR24221">
    <property type="entry name" value="ATP-BINDING CASSETTE SUB-FAMILY B"/>
    <property type="match status" value="1"/>
</dbReference>
<dbReference type="InterPro" id="IPR027417">
    <property type="entry name" value="P-loop_NTPase"/>
</dbReference>
<evidence type="ECO:0000256" key="7">
    <source>
        <dbReference type="SAM" id="Phobius"/>
    </source>
</evidence>
<accession>A0A3A9A877</accession>
<proteinExistence type="predicted"/>
<feature type="transmembrane region" description="Helical" evidence="7">
    <location>
        <begin position="153"/>
        <end position="170"/>
    </location>
</feature>
<name>A0A3A9A877_9FIRM</name>
<dbReference type="Proteomes" id="UP000280696">
    <property type="component" value="Unassembled WGS sequence"/>
</dbReference>
<keyword evidence="2 7" id="KW-0812">Transmembrane</keyword>
<comment type="caution">
    <text evidence="10">The sequence shown here is derived from an EMBL/GenBank/DDBJ whole genome shotgun (WGS) entry which is preliminary data.</text>
</comment>
<dbReference type="Pfam" id="PF00005">
    <property type="entry name" value="ABC_tran"/>
    <property type="match status" value="1"/>
</dbReference>
<keyword evidence="3" id="KW-0547">Nucleotide-binding</keyword>
<feature type="domain" description="ABC transporter" evidence="8">
    <location>
        <begin position="330"/>
        <end position="536"/>
    </location>
</feature>
<dbReference type="InterPro" id="IPR003593">
    <property type="entry name" value="AAA+_ATPase"/>
</dbReference>
<keyword evidence="5 7" id="KW-1133">Transmembrane helix</keyword>
<evidence type="ECO:0000256" key="6">
    <source>
        <dbReference type="ARBA" id="ARBA00023136"/>
    </source>
</evidence>
<dbReference type="CDD" id="cd03228">
    <property type="entry name" value="ABCC_MRP_Like"/>
    <property type="match status" value="1"/>
</dbReference>
<feature type="transmembrane region" description="Helical" evidence="7">
    <location>
        <begin position="275"/>
        <end position="296"/>
    </location>
</feature>
<organism evidence="10 11">
    <name type="scientific">Parablautia intestinalis</name>
    <dbReference type="NCBI Taxonomy" id="2320100"/>
    <lineage>
        <taxon>Bacteria</taxon>
        <taxon>Bacillati</taxon>
        <taxon>Bacillota</taxon>
        <taxon>Clostridia</taxon>
        <taxon>Lachnospirales</taxon>
        <taxon>Lachnospiraceae</taxon>
        <taxon>Parablautia</taxon>
    </lineage>
</organism>
<dbReference type="SMART" id="SM00382">
    <property type="entry name" value="AAA"/>
    <property type="match status" value="1"/>
</dbReference>
<evidence type="ECO:0000256" key="4">
    <source>
        <dbReference type="ARBA" id="ARBA00022840"/>
    </source>
</evidence>
<dbReference type="EMBL" id="RAYQ01000041">
    <property type="protein sequence ID" value="RKI87384.1"/>
    <property type="molecule type" value="Genomic_DNA"/>
</dbReference>
<dbReference type="GO" id="GO:0016887">
    <property type="term" value="F:ATP hydrolysis activity"/>
    <property type="evidence" value="ECO:0007669"/>
    <property type="project" value="InterPro"/>
</dbReference>
<dbReference type="InterPro" id="IPR017871">
    <property type="entry name" value="ABC_transporter-like_CS"/>
</dbReference>
<dbReference type="AlphaFoldDB" id="A0A3A9A877"/>
<dbReference type="InterPro" id="IPR011527">
    <property type="entry name" value="ABC1_TM_dom"/>
</dbReference>
<sequence>MKNYGYLLSYFKRKKVCALFALMLFSSLITLCPPFITRILLDYGIARLSIKTVLLSGICLLFVYIISFFANYLISQSLIRTSNYFVADIKNDLISKVLKLPMEFFDKQQTGYILERVKETDSLNVFFSPVFLKFLTSIFSCVGAWIFILSIRWELSLILIIFLPVLYYFTNYSSIQIKKVSKALLESNAQTSGKIQENIGGISTIKEMNLEKQRSNEMAKQIRNVADQSIKRNKKMNLASEGIQGFTNIFSVLLIICSGLFIINGKMSMGDYWAVSQYATVIFAPIQILASISVMVQPGTAALSRIGTILRLKTENEIEGKRKIEKVTKVSFTDVSFGYTNHNVIQDFNMIIHKNEKIALLGKNGSGKTTIAKLLMGFYKNYKGSIKINNIELKEISLSDLREKIGIVAQNIVLFSGTLIDNLMYAAPQLTENKITSILQKAGLDMSEFENGLKTIISENGKNLSGGQRQKIAFARMIIKNPDVVIFDEATSNLDVDTQELVRESVNILFADKICIIITHDSHMAEIANSIVRLSE</sequence>
<comment type="subcellular location">
    <subcellularLocation>
        <location evidence="1">Cell membrane</location>
        <topology evidence="1">Multi-pass membrane protein</topology>
    </subcellularLocation>
</comment>
<dbReference type="Gene3D" id="3.40.50.300">
    <property type="entry name" value="P-loop containing nucleotide triphosphate hydrolases"/>
    <property type="match status" value="1"/>
</dbReference>
<dbReference type="PROSITE" id="PS00211">
    <property type="entry name" value="ABC_TRANSPORTER_1"/>
    <property type="match status" value="1"/>
</dbReference>
<feature type="transmembrane region" description="Helical" evidence="7">
    <location>
        <begin position="242"/>
        <end position="263"/>
    </location>
</feature>
<keyword evidence="6 7" id="KW-0472">Membrane</keyword>
<dbReference type="Gene3D" id="1.20.1560.10">
    <property type="entry name" value="ABC transporter type 1, transmembrane domain"/>
    <property type="match status" value="1"/>
</dbReference>
<dbReference type="OrthoDB" id="1736581at2"/>
<keyword evidence="4 10" id="KW-0067">ATP-binding</keyword>
<dbReference type="Pfam" id="PF00664">
    <property type="entry name" value="ABC_membrane"/>
    <property type="match status" value="1"/>
</dbReference>
<gene>
    <name evidence="10" type="ORF">D7V94_21030</name>
</gene>
<dbReference type="InterPro" id="IPR039421">
    <property type="entry name" value="Type_1_exporter"/>
</dbReference>
<feature type="transmembrane region" description="Helical" evidence="7">
    <location>
        <begin position="16"/>
        <end position="41"/>
    </location>
</feature>
<protein>
    <submittedName>
        <fullName evidence="10">ABC transporter ATP-binding protein</fullName>
    </submittedName>
</protein>
<dbReference type="GO" id="GO:0140359">
    <property type="term" value="F:ABC-type transporter activity"/>
    <property type="evidence" value="ECO:0007669"/>
    <property type="project" value="InterPro"/>
</dbReference>
<evidence type="ECO:0000256" key="1">
    <source>
        <dbReference type="ARBA" id="ARBA00004651"/>
    </source>
</evidence>
<evidence type="ECO:0000313" key="10">
    <source>
        <dbReference type="EMBL" id="RKI87384.1"/>
    </source>
</evidence>
<feature type="transmembrane region" description="Helical" evidence="7">
    <location>
        <begin position="53"/>
        <end position="74"/>
    </location>
</feature>
<dbReference type="GO" id="GO:0005886">
    <property type="term" value="C:plasma membrane"/>
    <property type="evidence" value="ECO:0007669"/>
    <property type="project" value="UniProtKB-SubCell"/>
</dbReference>
<dbReference type="GO" id="GO:0005524">
    <property type="term" value="F:ATP binding"/>
    <property type="evidence" value="ECO:0007669"/>
    <property type="project" value="UniProtKB-KW"/>
</dbReference>
<feature type="domain" description="ABC transmembrane type-1" evidence="9">
    <location>
        <begin position="18"/>
        <end position="297"/>
    </location>
</feature>
<evidence type="ECO:0000259" key="8">
    <source>
        <dbReference type="PROSITE" id="PS50893"/>
    </source>
</evidence>
<dbReference type="PROSITE" id="PS50929">
    <property type="entry name" value="ABC_TM1F"/>
    <property type="match status" value="1"/>
</dbReference>
<dbReference type="InterPro" id="IPR003439">
    <property type="entry name" value="ABC_transporter-like_ATP-bd"/>
</dbReference>
<dbReference type="PROSITE" id="PS50893">
    <property type="entry name" value="ABC_TRANSPORTER_2"/>
    <property type="match status" value="1"/>
</dbReference>
<dbReference type="CDD" id="cd07346">
    <property type="entry name" value="ABC_6TM_exporters"/>
    <property type="match status" value="1"/>
</dbReference>
<feature type="transmembrane region" description="Helical" evidence="7">
    <location>
        <begin position="125"/>
        <end position="147"/>
    </location>
</feature>
<dbReference type="RefSeq" id="WP_120472250.1">
    <property type="nucleotide sequence ID" value="NZ_RAYQ01000041.1"/>
</dbReference>
<evidence type="ECO:0000256" key="2">
    <source>
        <dbReference type="ARBA" id="ARBA00022692"/>
    </source>
</evidence>
<evidence type="ECO:0000256" key="3">
    <source>
        <dbReference type="ARBA" id="ARBA00022741"/>
    </source>
</evidence>
<evidence type="ECO:0000259" key="9">
    <source>
        <dbReference type="PROSITE" id="PS50929"/>
    </source>
</evidence>
<keyword evidence="11" id="KW-1185">Reference proteome</keyword>
<evidence type="ECO:0000313" key="11">
    <source>
        <dbReference type="Proteomes" id="UP000280696"/>
    </source>
</evidence>
<dbReference type="GO" id="GO:0034040">
    <property type="term" value="F:ATPase-coupled lipid transmembrane transporter activity"/>
    <property type="evidence" value="ECO:0007669"/>
    <property type="project" value="TreeGrafter"/>
</dbReference>
<reference evidence="10 11" key="1">
    <citation type="submission" date="2018-09" db="EMBL/GenBank/DDBJ databases">
        <title>Murine metabolic-syndrome-specific gut microbial biobank.</title>
        <authorList>
            <person name="Liu C."/>
        </authorList>
    </citation>
    <scope>NUCLEOTIDE SEQUENCE [LARGE SCALE GENOMIC DNA]</scope>
    <source>
        <strain evidence="10 11">0.1xD8-82</strain>
    </source>
</reference>
<dbReference type="SUPFAM" id="SSF90123">
    <property type="entry name" value="ABC transporter transmembrane region"/>
    <property type="match status" value="1"/>
</dbReference>
<dbReference type="InterPro" id="IPR036640">
    <property type="entry name" value="ABC1_TM_sf"/>
</dbReference>
<dbReference type="PANTHER" id="PTHR24221:SF654">
    <property type="entry name" value="ATP-BINDING CASSETTE SUB-FAMILY B MEMBER 6"/>
    <property type="match status" value="1"/>
</dbReference>
<evidence type="ECO:0000256" key="5">
    <source>
        <dbReference type="ARBA" id="ARBA00022989"/>
    </source>
</evidence>